<evidence type="ECO:0000256" key="1">
    <source>
        <dbReference type="SAM" id="Phobius"/>
    </source>
</evidence>
<keyword evidence="1" id="KW-1133">Transmembrane helix</keyword>
<gene>
    <name evidence="2" type="ORF">UT24_C0056G0004</name>
</gene>
<evidence type="ECO:0000313" key="3">
    <source>
        <dbReference type="Proteomes" id="UP000033881"/>
    </source>
</evidence>
<organism evidence="2 3">
    <name type="scientific">Candidatus Woesebacteria bacterium GW2011_GWB1_39_12</name>
    <dbReference type="NCBI Taxonomy" id="1618574"/>
    <lineage>
        <taxon>Bacteria</taxon>
        <taxon>Candidatus Woeseibacteriota</taxon>
    </lineage>
</organism>
<feature type="transmembrane region" description="Helical" evidence="1">
    <location>
        <begin position="12"/>
        <end position="33"/>
    </location>
</feature>
<sequence length="96" mass="10462">MNKIAKSNQSGAMAVVFILLIVGFLIYVMSKLFNNKKGFPAAKLIGLFTGLSILYFALAPATVYGSFKLVNLLSNPLFIFVGIIILVMIFSGGKRR</sequence>
<feature type="transmembrane region" description="Helical" evidence="1">
    <location>
        <begin position="73"/>
        <end position="93"/>
    </location>
</feature>
<protein>
    <submittedName>
        <fullName evidence="2">Uncharacterized protein</fullName>
    </submittedName>
</protein>
<dbReference type="STRING" id="1618574.UT24_C0056G0004"/>
<reference evidence="2 3" key="1">
    <citation type="journal article" date="2015" name="Nature">
        <title>rRNA introns, odd ribosomes, and small enigmatic genomes across a large radiation of phyla.</title>
        <authorList>
            <person name="Brown C.T."/>
            <person name="Hug L.A."/>
            <person name="Thomas B.C."/>
            <person name="Sharon I."/>
            <person name="Castelle C.J."/>
            <person name="Singh A."/>
            <person name="Wilkins M.J."/>
            <person name="Williams K.H."/>
            <person name="Banfield J.F."/>
        </authorList>
    </citation>
    <scope>NUCLEOTIDE SEQUENCE [LARGE SCALE GENOMIC DNA]</scope>
</reference>
<dbReference type="Proteomes" id="UP000033881">
    <property type="component" value="Unassembled WGS sequence"/>
</dbReference>
<evidence type="ECO:0000313" key="2">
    <source>
        <dbReference type="EMBL" id="KKQ96977.1"/>
    </source>
</evidence>
<dbReference type="EMBL" id="LBWB01000056">
    <property type="protein sequence ID" value="KKQ96977.1"/>
    <property type="molecule type" value="Genomic_DNA"/>
</dbReference>
<name>A0A0G0M112_9BACT</name>
<keyword evidence="1" id="KW-0812">Transmembrane</keyword>
<comment type="caution">
    <text evidence="2">The sequence shown here is derived from an EMBL/GenBank/DDBJ whole genome shotgun (WGS) entry which is preliminary data.</text>
</comment>
<feature type="transmembrane region" description="Helical" evidence="1">
    <location>
        <begin position="45"/>
        <end position="67"/>
    </location>
</feature>
<accession>A0A0G0M112</accession>
<dbReference type="AlphaFoldDB" id="A0A0G0M112"/>
<proteinExistence type="predicted"/>
<keyword evidence="1" id="KW-0472">Membrane</keyword>